<organism evidence="5">
    <name type="scientific">Schistosoma japonicum</name>
    <name type="common">Blood fluke</name>
    <dbReference type="NCBI Taxonomy" id="6182"/>
    <lineage>
        <taxon>Eukaryota</taxon>
        <taxon>Metazoa</taxon>
        <taxon>Spiralia</taxon>
        <taxon>Lophotrochozoa</taxon>
        <taxon>Platyhelminthes</taxon>
        <taxon>Trematoda</taxon>
        <taxon>Digenea</taxon>
        <taxon>Strigeidida</taxon>
        <taxon>Schistosomatoidea</taxon>
        <taxon>Schistosomatidae</taxon>
        <taxon>Schistosoma</taxon>
    </lineage>
</organism>
<name>C1LSN1_SCHJA</name>
<dbReference type="GO" id="GO:1990904">
    <property type="term" value="C:ribonucleoprotein complex"/>
    <property type="evidence" value="ECO:0007669"/>
    <property type="project" value="UniProtKB-KW"/>
</dbReference>
<dbReference type="InterPro" id="IPR036823">
    <property type="entry name" value="Ribosomal_uS7_dom_sf"/>
</dbReference>
<evidence type="ECO:0000313" key="5">
    <source>
        <dbReference type="EMBL" id="CAX77709.1"/>
    </source>
</evidence>
<dbReference type="PANTHER" id="PTHR11205">
    <property type="entry name" value="RIBOSOMAL PROTEIN S7"/>
    <property type="match status" value="1"/>
</dbReference>
<dbReference type="AlphaFoldDB" id="C1LSN1"/>
<sequence>MHGRNNGKKDKAMNILKHTFEIIHLLSGENPTHVLVNAVLNSGAREDSTRIDRGGTLRRQAVDVSPVT</sequence>
<comment type="similarity">
    <text evidence="1">Belongs to the universal ribosomal protein uS7 family.</text>
</comment>
<dbReference type="SUPFAM" id="SSF47973">
    <property type="entry name" value="Ribosomal protein S7"/>
    <property type="match status" value="1"/>
</dbReference>
<reference evidence="5" key="1">
    <citation type="journal article" date="2009" name="Nature">
        <title>The Schistosoma japonicum genome reveals features of host-parasite interplay.</title>
        <authorList>
            <person name="Liu F."/>
            <person name="Zhou Y."/>
            <person name="Wang Z.Q."/>
            <person name="Lu G."/>
            <person name="Zheng H."/>
            <person name="Brindley P.J."/>
            <person name="McManus D.P."/>
            <person name="Blair D."/>
            <person name="Zhang Q.H."/>
            <person name="Zhong Y."/>
            <person name="Wang S."/>
            <person name="Han Z.G."/>
            <person name="Chen Z."/>
        </authorList>
    </citation>
    <scope>NUCLEOTIDE SEQUENCE</scope>
    <source>
        <strain evidence="5">Anhui</strain>
    </source>
</reference>
<evidence type="ECO:0000256" key="3">
    <source>
        <dbReference type="ARBA" id="ARBA00023274"/>
    </source>
</evidence>
<gene>
    <name evidence="5" type="primary">RpS5a</name>
</gene>
<accession>C1LSN1</accession>
<keyword evidence="2 5" id="KW-0689">Ribosomal protein</keyword>
<reference evidence="5" key="2">
    <citation type="submission" date="2009-03" db="EMBL/GenBank/DDBJ databases">
        <authorList>
            <person name="Gang L."/>
        </authorList>
    </citation>
    <scope>NUCLEOTIDE SEQUENCE</scope>
    <source>
        <strain evidence="5">Anhui</strain>
    </source>
</reference>
<protein>
    <submittedName>
        <fullName evidence="5">Ribosomal protein S5a</fullName>
    </submittedName>
</protein>
<dbReference type="EMBL" id="FN321985">
    <property type="protein sequence ID" value="CAX77709.1"/>
    <property type="molecule type" value="mRNA"/>
</dbReference>
<evidence type="ECO:0000259" key="4">
    <source>
        <dbReference type="Pfam" id="PF00177"/>
    </source>
</evidence>
<dbReference type="Pfam" id="PF00177">
    <property type="entry name" value="Ribosomal_S7"/>
    <property type="match status" value="1"/>
</dbReference>
<dbReference type="Gene3D" id="1.10.455.10">
    <property type="entry name" value="Ribosomal protein S7 domain"/>
    <property type="match status" value="1"/>
</dbReference>
<dbReference type="GO" id="GO:0005840">
    <property type="term" value="C:ribosome"/>
    <property type="evidence" value="ECO:0007669"/>
    <property type="project" value="UniProtKB-KW"/>
</dbReference>
<evidence type="ECO:0000256" key="1">
    <source>
        <dbReference type="ARBA" id="ARBA00007151"/>
    </source>
</evidence>
<dbReference type="GO" id="GO:0006412">
    <property type="term" value="P:translation"/>
    <property type="evidence" value="ECO:0007669"/>
    <property type="project" value="InterPro"/>
</dbReference>
<dbReference type="InterPro" id="IPR000235">
    <property type="entry name" value="Ribosomal_uS7"/>
</dbReference>
<keyword evidence="3" id="KW-0687">Ribonucleoprotein</keyword>
<feature type="domain" description="Small ribosomal subunit protein uS7" evidence="4">
    <location>
        <begin position="6"/>
        <end position="66"/>
    </location>
</feature>
<proteinExistence type="evidence at transcript level"/>
<evidence type="ECO:0000256" key="2">
    <source>
        <dbReference type="ARBA" id="ARBA00022980"/>
    </source>
</evidence>
<dbReference type="InterPro" id="IPR023798">
    <property type="entry name" value="Ribosomal_uS7_dom"/>
</dbReference>